<keyword evidence="13" id="KW-1185">Reference proteome</keyword>
<protein>
    <submittedName>
        <fullName evidence="12">Zinc finger protein</fullName>
    </submittedName>
</protein>
<dbReference type="PROSITE" id="PS00028">
    <property type="entry name" value="ZINC_FINGER_C2H2_1"/>
    <property type="match status" value="2"/>
</dbReference>
<keyword evidence="3" id="KW-0677">Repeat</keyword>
<feature type="compositionally biased region" description="Polar residues" evidence="10">
    <location>
        <begin position="103"/>
        <end position="115"/>
    </location>
</feature>
<evidence type="ECO:0000256" key="1">
    <source>
        <dbReference type="ARBA" id="ARBA00004123"/>
    </source>
</evidence>
<reference evidence="12" key="1">
    <citation type="submission" date="2014-01" db="EMBL/GenBank/DDBJ databases">
        <authorList>
            <person name="Aslett M."/>
        </authorList>
    </citation>
    <scope>NUCLEOTIDE SEQUENCE</scope>
</reference>
<evidence type="ECO:0000256" key="9">
    <source>
        <dbReference type="SAM" id="Coils"/>
    </source>
</evidence>
<evidence type="ECO:0000256" key="8">
    <source>
        <dbReference type="PROSITE-ProRule" id="PRU00042"/>
    </source>
</evidence>
<evidence type="ECO:0000256" key="2">
    <source>
        <dbReference type="ARBA" id="ARBA00022723"/>
    </source>
</evidence>
<dbReference type="GO" id="GO:0006357">
    <property type="term" value="P:regulation of transcription by RNA polymerase II"/>
    <property type="evidence" value="ECO:0007669"/>
    <property type="project" value="TreeGrafter"/>
</dbReference>
<dbReference type="GO" id="GO:0003700">
    <property type="term" value="F:DNA-binding transcription factor activity"/>
    <property type="evidence" value="ECO:0007669"/>
    <property type="project" value="TreeGrafter"/>
</dbReference>
<dbReference type="PROSITE" id="PS50157">
    <property type="entry name" value="ZINC_FINGER_C2H2_2"/>
    <property type="match status" value="3"/>
</dbReference>
<dbReference type="SUPFAM" id="SSF57667">
    <property type="entry name" value="beta-beta-alpha zinc fingers"/>
    <property type="match status" value="1"/>
</dbReference>
<evidence type="ECO:0000256" key="3">
    <source>
        <dbReference type="ARBA" id="ARBA00022737"/>
    </source>
</evidence>
<evidence type="ECO:0000259" key="11">
    <source>
        <dbReference type="PROSITE" id="PS50157"/>
    </source>
</evidence>
<dbReference type="InterPro" id="IPR036236">
    <property type="entry name" value="Znf_C2H2_sf"/>
</dbReference>
<evidence type="ECO:0000313" key="13">
    <source>
        <dbReference type="Proteomes" id="UP000030665"/>
    </source>
</evidence>
<sequence>MDAGESEVPPGAEIIEIDAAQLEQLLVLGDGAAEFVDQHGNTIRLTAEELIEAGFTADSLEESSLSHMDEVSTYADTSGGEYYVIGRGDHEPPRLELAAEPLSSGTMNESGSTEESQSDKPPVLSASVPLGPGGRCVPSDPQDVKELRALYEEYAKELKEKDNAIVTQNGDMKRLEERALLTANALVKNVSLEEAEVFLDAHDMPGSVTAATVSVKRARQEENAPEEALVVHLDSGENCFVVAQDLSGQPRAIHSGTTDIAKPEEEKEPEWELMDVGKRNETLTETDRVQGGEHKCTICFKDFPTYFSAGRHVKEDHMITDEQRLLTLVIPSRNVDFVISKCEVCERTFSKPEFLERHKIAHTDAMPYACKLCPQRYKWKENLQKHMTTHGSRANFKCPDCNQVFYSQTRVDIHYKASGTLLFTH</sequence>
<evidence type="ECO:0000256" key="5">
    <source>
        <dbReference type="ARBA" id="ARBA00022833"/>
    </source>
</evidence>
<dbReference type="PANTHER" id="PTHR24404">
    <property type="entry name" value="ZINC FINGER PROTEIN"/>
    <property type="match status" value="1"/>
</dbReference>
<keyword evidence="4 8" id="KW-0863">Zinc-finger</keyword>
<comment type="subcellular location">
    <subcellularLocation>
        <location evidence="1">Nucleus</location>
    </subcellularLocation>
</comment>
<feature type="region of interest" description="Disordered" evidence="10">
    <location>
        <begin position="102"/>
        <end position="141"/>
    </location>
</feature>
<dbReference type="OrthoDB" id="10039931at2759"/>
<dbReference type="Proteomes" id="UP000030665">
    <property type="component" value="Unassembled WGS sequence"/>
</dbReference>
<feature type="domain" description="C2H2-type" evidence="11">
    <location>
        <begin position="368"/>
        <end position="395"/>
    </location>
</feature>
<dbReference type="InterPro" id="IPR050589">
    <property type="entry name" value="Ikaros_C2H2-ZF"/>
</dbReference>
<evidence type="ECO:0000313" key="12">
    <source>
        <dbReference type="EMBL" id="CDW59463.1"/>
    </source>
</evidence>
<dbReference type="SMART" id="SM00355">
    <property type="entry name" value="ZnF_C2H2"/>
    <property type="match status" value="4"/>
</dbReference>
<feature type="domain" description="C2H2-type" evidence="11">
    <location>
        <begin position="340"/>
        <end position="367"/>
    </location>
</feature>
<dbReference type="EMBL" id="HG806599">
    <property type="protein sequence ID" value="CDW59463.1"/>
    <property type="molecule type" value="Genomic_DNA"/>
</dbReference>
<accession>A0A077ZIN4</accession>
<evidence type="ECO:0000256" key="4">
    <source>
        <dbReference type="ARBA" id="ARBA00022771"/>
    </source>
</evidence>
<reference evidence="12" key="2">
    <citation type="submission" date="2014-03" db="EMBL/GenBank/DDBJ databases">
        <title>The whipworm genome and dual-species transcriptomics of an intimate host-pathogen interaction.</title>
        <authorList>
            <person name="Foth B.J."/>
            <person name="Tsai I.J."/>
            <person name="Reid A.J."/>
            <person name="Bancroft A.J."/>
            <person name="Nichol S."/>
            <person name="Tracey A."/>
            <person name="Holroyd N."/>
            <person name="Cotton J.A."/>
            <person name="Stanley E.J."/>
            <person name="Zarowiecki M."/>
            <person name="Liu J.Z."/>
            <person name="Huckvale T."/>
            <person name="Cooper P.J."/>
            <person name="Grencis R.K."/>
            <person name="Berriman M."/>
        </authorList>
    </citation>
    <scope>NUCLEOTIDE SEQUENCE [LARGE SCALE GENOMIC DNA]</scope>
</reference>
<keyword evidence="2" id="KW-0479">Metal-binding</keyword>
<keyword evidence="5" id="KW-0862">Zinc</keyword>
<dbReference type="Gene3D" id="3.30.160.60">
    <property type="entry name" value="Classic Zinc Finger"/>
    <property type="match status" value="2"/>
</dbReference>
<gene>
    <name evidence="12" type="ORF">TTRE_0000779701</name>
</gene>
<keyword evidence="7" id="KW-0539">Nucleus</keyword>
<dbReference type="AlphaFoldDB" id="A0A077ZIN4"/>
<evidence type="ECO:0000256" key="6">
    <source>
        <dbReference type="ARBA" id="ARBA00023125"/>
    </source>
</evidence>
<dbReference type="STRING" id="36087.A0A077ZIN4"/>
<keyword evidence="6" id="KW-0238">DNA-binding</keyword>
<dbReference type="GO" id="GO:0005634">
    <property type="term" value="C:nucleus"/>
    <property type="evidence" value="ECO:0007669"/>
    <property type="project" value="UniProtKB-SubCell"/>
</dbReference>
<proteinExistence type="predicted"/>
<organism evidence="12 13">
    <name type="scientific">Trichuris trichiura</name>
    <name type="common">Whipworm</name>
    <name type="synonym">Trichocephalus trichiurus</name>
    <dbReference type="NCBI Taxonomy" id="36087"/>
    <lineage>
        <taxon>Eukaryota</taxon>
        <taxon>Metazoa</taxon>
        <taxon>Ecdysozoa</taxon>
        <taxon>Nematoda</taxon>
        <taxon>Enoplea</taxon>
        <taxon>Dorylaimia</taxon>
        <taxon>Trichinellida</taxon>
        <taxon>Trichuridae</taxon>
        <taxon>Trichuris</taxon>
    </lineage>
</organism>
<dbReference type="GO" id="GO:0000978">
    <property type="term" value="F:RNA polymerase II cis-regulatory region sequence-specific DNA binding"/>
    <property type="evidence" value="ECO:0007669"/>
    <property type="project" value="TreeGrafter"/>
</dbReference>
<keyword evidence="9" id="KW-0175">Coiled coil</keyword>
<evidence type="ECO:0000256" key="10">
    <source>
        <dbReference type="SAM" id="MobiDB-lite"/>
    </source>
</evidence>
<dbReference type="InterPro" id="IPR013087">
    <property type="entry name" value="Znf_C2H2_type"/>
</dbReference>
<evidence type="ECO:0000256" key="7">
    <source>
        <dbReference type="ARBA" id="ARBA00023242"/>
    </source>
</evidence>
<dbReference type="GO" id="GO:0008270">
    <property type="term" value="F:zinc ion binding"/>
    <property type="evidence" value="ECO:0007669"/>
    <property type="project" value="UniProtKB-KW"/>
</dbReference>
<dbReference type="Pfam" id="PF00096">
    <property type="entry name" value="zf-C2H2"/>
    <property type="match status" value="2"/>
</dbReference>
<name>A0A077ZIN4_TRITR</name>
<feature type="coiled-coil region" evidence="9">
    <location>
        <begin position="144"/>
        <end position="178"/>
    </location>
</feature>
<feature type="domain" description="C2H2-type" evidence="11">
    <location>
        <begin position="396"/>
        <end position="425"/>
    </location>
</feature>
<dbReference type="PANTHER" id="PTHR24404:SF114">
    <property type="entry name" value="KLUMPFUSS, ISOFORM B-RELATED"/>
    <property type="match status" value="1"/>
</dbReference>